<dbReference type="FunFam" id="3.40.1350.60:FF:000001">
    <property type="entry name" value="Sugar fermentation stimulation protein A"/>
    <property type="match status" value="1"/>
</dbReference>
<dbReference type="PANTHER" id="PTHR30545">
    <property type="entry name" value="SUGAR FERMENTATION STIMULATION PROTEIN A"/>
    <property type="match status" value="1"/>
</dbReference>
<dbReference type="NCBIfam" id="TIGR00230">
    <property type="entry name" value="sfsA"/>
    <property type="match status" value="1"/>
</dbReference>
<dbReference type="EMBL" id="NHNI01000001">
    <property type="protein sequence ID" value="OZY87038.1"/>
    <property type="molecule type" value="Genomic_DNA"/>
</dbReference>
<dbReference type="AlphaFoldDB" id="A0A266QAZ1"/>
<comment type="similarity">
    <text evidence="1">Belongs to the SfsA family.</text>
</comment>
<dbReference type="Gene3D" id="2.40.50.580">
    <property type="match status" value="1"/>
</dbReference>
<evidence type="ECO:0000313" key="4">
    <source>
        <dbReference type="EMBL" id="OZY87038.1"/>
    </source>
</evidence>
<evidence type="ECO:0000259" key="3">
    <source>
        <dbReference type="Pfam" id="PF17746"/>
    </source>
</evidence>
<evidence type="ECO:0000256" key="1">
    <source>
        <dbReference type="HAMAP-Rule" id="MF_00095"/>
    </source>
</evidence>
<organism evidence="4 5">
    <name type="scientific">Cellvibrio mixtus</name>
    <dbReference type="NCBI Taxonomy" id="39650"/>
    <lineage>
        <taxon>Bacteria</taxon>
        <taxon>Pseudomonadati</taxon>
        <taxon>Pseudomonadota</taxon>
        <taxon>Gammaproteobacteria</taxon>
        <taxon>Cellvibrionales</taxon>
        <taxon>Cellvibrionaceae</taxon>
        <taxon>Cellvibrio</taxon>
    </lineage>
</organism>
<dbReference type="Pfam" id="PF03749">
    <property type="entry name" value="SfsA"/>
    <property type="match status" value="1"/>
</dbReference>
<feature type="domain" description="SfsA N-terminal OB" evidence="3">
    <location>
        <begin position="11"/>
        <end position="77"/>
    </location>
</feature>
<dbReference type="RefSeq" id="WP_094984544.1">
    <property type="nucleotide sequence ID" value="NZ_NHNI01000001.1"/>
</dbReference>
<evidence type="ECO:0000259" key="2">
    <source>
        <dbReference type="Pfam" id="PF03749"/>
    </source>
</evidence>
<gene>
    <name evidence="1" type="primary">sfsA</name>
    <name evidence="4" type="ORF">CBP51_08645</name>
</gene>
<dbReference type="HAMAP" id="MF_00095">
    <property type="entry name" value="SfsA"/>
    <property type="match status" value="1"/>
</dbReference>
<dbReference type="Pfam" id="PF17746">
    <property type="entry name" value="SfsA_N"/>
    <property type="match status" value="1"/>
</dbReference>
<keyword evidence="5" id="KW-1185">Reference proteome</keyword>
<name>A0A266QAZ1_9GAMM</name>
<dbReference type="GO" id="GO:0003677">
    <property type="term" value="F:DNA binding"/>
    <property type="evidence" value="ECO:0007669"/>
    <property type="project" value="InterPro"/>
</dbReference>
<dbReference type="Gene3D" id="3.40.1350.60">
    <property type="match status" value="1"/>
</dbReference>
<dbReference type="Proteomes" id="UP000216101">
    <property type="component" value="Unassembled WGS sequence"/>
</dbReference>
<feature type="domain" description="Sugar fermentation stimulation protein C-terminal" evidence="2">
    <location>
        <begin position="81"/>
        <end position="222"/>
    </location>
</feature>
<evidence type="ECO:0000313" key="5">
    <source>
        <dbReference type="Proteomes" id="UP000216101"/>
    </source>
</evidence>
<proteinExistence type="inferred from homology"/>
<protein>
    <recommendedName>
        <fullName evidence="1">Sugar fermentation stimulation protein homolog</fullName>
    </recommendedName>
</protein>
<dbReference type="STRING" id="1209072.GCA_000766945_01609"/>
<reference evidence="5" key="1">
    <citation type="submission" date="2017-05" db="EMBL/GenBank/DDBJ databases">
        <authorList>
            <person name="Barney B.M."/>
        </authorList>
    </citation>
    <scope>NUCLEOTIDE SEQUENCE [LARGE SCALE GENOMIC DNA]</scope>
    <source>
        <strain evidence="5">PSBB022</strain>
    </source>
</reference>
<accession>A0A266QAZ1</accession>
<sequence>MLHLYPALLRKRYKRFLADVGLPGGSEITLHCPNTGSMKNCLLPDSPCWYSVSDSKTRKYPQTLEVVSTPGGHLAGINTARTNELVEAALRAGVIRELQGYAILKREVVYGDEKSRIDFLLTGHPQDARACYLEVKNVTLMEAEGQGYFPDAVSERGSKHLRELMLMVAEGHRAVLLFCVQHTGIQQVSPADHIDPAYGATLRAAIAAGVEVIAYAAQIKPAQHLIGLDRPLPVICPLLPPQN</sequence>
<dbReference type="InterPro" id="IPR041465">
    <property type="entry name" value="SfsA_N"/>
</dbReference>
<dbReference type="CDD" id="cd22359">
    <property type="entry name" value="SfsA-like_bacterial"/>
    <property type="match status" value="1"/>
</dbReference>
<dbReference type="InterPro" id="IPR040452">
    <property type="entry name" value="SfsA_C"/>
</dbReference>
<dbReference type="PANTHER" id="PTHR30545:SF2">
    <property type="entry name" value="SUGAR FERMENTATION STIMULATION PROTEIN A"/>
    <property type="match status" value="1"/>
</dbReference>
<comment type="caution">
    <text evidence="4">The sequence shown here is derived from an EMBL/GenBank/DDBJ whole genome shotgun (WGS) entry which is preliminary data.</text>
</comment>
<dbReference type="InterPro" id="IPR005224">
    <property type="entry name" value="SfsA"/>
</dbReference>